<keyword evidence="1 7" id="KW-0963">Cytoplasm</keyword>
<dbReference type="PROSITE" id="PS51689">
    <property type="entry name" value="SAM_RNA_A_N6_MT"/>
    <property type="match status" value="1"/>
</dbReference>
<dbReference type="EC" id="2.1.1.182" evidence="7"/>
<evidence type="ECO:0000256" key="3">
    <source>
        <dbReference type="ARBA" id="ARBA00022603"/>
    </source>
</evidence>
<gene>
    <name evidence="7" type="primary">rsmA</name>
    <name evidence="7" type="synonym">ksgA</name>
    <name evidence="10" type="ORF">BMONG18_0366</name>
</gene>
<comment type="function">
    <text evidence="7">Specifically dimethylates two adjacent adenosines (A1518 and A1519) in the loop of a conserved hairpin near the 3'-end of 16S rRNA in the 30S particle. May play a critical role in biogenesis of 30S subunits.</text>
</comment>
<dbReference type="Gene3D" id="1.10.8.100">
    <property type="entry name" value="Ribosomal RNA adenine dimethylase-like, domain 2"/>
    <property type="match status" value="1"/>
</dbReference>
<feature type="binding site" evidence="7 8">
    <location>
        <position position="102"/>
    </location>
    <ligand>
        <name>S-adenosyl-L-methionine</name>
        <dbReference type="ChEBI" id="CHEBI:59789"/>
    </ligand>
</feature>
<evidence type="ECO:0000256" key="2">
    <source>
        <dbReference type="ARBA" id="ARBA00022552"/>
    </source>
</evidence>
<dbReference type="SMART" id="SM00650">
    <property type="entry name" value="rADc"/>
    <property type="match status" value="1"/>
</dbReference>
<dbReference type="EMBL" id="QRAJ01000001">
    <property type="protein sequence ID" value="ROT87826.1"/>
    <property type="molecule type" value="Genomic_DNA"/>
</dbReference>
<evidence type="ECO:0000256" key="5">
    <source>
        <dbReference type="ARBA" id="ARBA00022691"/>
    </source>
</evidence>
<comment type="catalytic activity">
    <reaction evidence="7">
        <text>adenosine(1518)/adenosine(1519) in 16S rRNA + 4 S-adenosyl-L-methionine = N(6)-dimethyladenosine(1518)/N(6)-dimethyladenosine(1519) in 16S rRNA + 4 S-adenosyl-L-homocysteine + 4 H(+)</text>
        <dbReference type="Rhea" id="RHEA:19609"/>
        <dbReference type="Rhea" id="RHEA-COMP:10232"/>
        <dbReference type="Rhea" id="RHEA-COMP:10233"/>
        <dbReference type="ChEBI" id="CHEBI:15378"/>
        <dbReference type="ChEBI" id="CHEBI:57856"/>
        <dbReference type="ChEBI" id="CHEBI:59789"/>
        <dbReference type="ChEBI" id="CHEBI:74411"/>
        <dbReference type="ChEBI" id="CHEBI:74493"/>
        <dbReference type="EC" id="2.1.1.182"/>
    </reaction>
</comment>
<evidence type="ECO:0000313" key="11">
    <source>
        <dbReference type="Proteomes" id="UP000285266"/>
    </source>
</evidence>
<comment type="similarity">
    <text evidence="7">Belongs to the class I-like SAM-binding methyltransferase superfamily. rRNA adenine N(6)-methyltransferase family. RsmA subfamily.</text>
</comment>
<evidence type="ECO:0000259" key="9">
    <source>
        <dbReference type="SMART" id="SM00650"/>
    </source>
</evidence>
<dbReference type="Pfam" id="PF00398">
    <property type="entry name" value="RrnaAD"/>
    <property type="match status" value="1"/>
</dbReference>
<dbReference type="InterPro" id="IPR020596">
    <property type="entry name" value="rRNA_Ade_Mease_Trfase_CS"/>
</dbReference>
<evidence type="ECO:0000256" key="6">
    <source>
        <dbReference type="ARBA" id="ARBA00022884"/>
    </source>
</evidence>
<feature type="binding site" evidence="7 8">
    <location>
        <position position="201"/>
    </location>
    <ligand>
        <name>S-adenosyl-L-methionine</name>
        <dbReference type="ChEBI" id="CHEBI:59789"/>
    </ligand>
</feature>
<comment type="subcellular location">
    <subcellularLocation>
        <location evidence="7">Cytoplasm</location>
    </subcellularLocation>
</comment>
<evidence type="ECO:0000256" key="7">
    <source>
        <dbReference type="HAMAP-Rule" id="MF_00607"/>
    </source>
</evidence>
<evidence type="ECO:0000313" key="10">
    <source>
        <dbReference type="EMBL" id="ROT87826.1"/>
    </source>
</evidence>
<feature type="binding site" evidence="7 8">
    <location>
        <position position="127"/>
    </location>
    <ligand>
        <name>S-adenosyl-L-methionine</name>
        <dbReference type="ChEBI" id="CHEBI:59789"/>
    </ligand>
</feature>
<comment type="caution">
    <text evidence="10">The sequence shown here is derived from an EMBL/GenBank/DDBJ whole genome shotgun (WGS) entry which is preliminary data.</text>
</comment>
<dbReference type="PANTHER" id="PTHR11727:SF7">
    <property type="entry name" value="DIMETHYLADENOSINE TRANSFERASE-RELATED"/>
    <property type="match status" value="1"/>
</dbReference>
<dbReference type="AlphaFoldDB" id="A0A423UGK3"/>
<evidence type="ECO:0000256" key="8">
    <source>
        <dbReference type="PROSITE-ProRule" id="PRU01026"/>
    </source>
</evidence>
<keyword evidence="2 7" id="KW-0698">rRNA processing</keyword>
<dbReference type="InterPro" id="IPR011530">
    <property type="entry name" value="rRNA_adenine_dimethylase"/>
</dbReference>
<dbReference type="CDD" id="cd02440">
    <property type="entry name" value="AdoMet_MTases"/>
    <property type="match status" value="1"/>
</dbReference>
<feature type="binding site" evidence="7 8">
    <location>
        <position position="148"/>
    </location>
    <ligand>
        <name>S-adenosyl-L-methionine</name>
        <dbReference type="ChEBI" id="CHEBI:59789"/>
    </ligand>
</feature>
<dbReference type="GO" id="GO:0052908">
    <property type="term" value="F:16S rRNA (adenine(1518)-N(6)/adenine(1519)-N(6))-dimethyltransferase activity"/>
    <property type="evidence" value="ECO:0007669"/>
    <property type="project" value="UniProtKB-EC"/>
</dbReference>
<keyword evidence="4 7" id="KW-0808">Transferase</keyword>
<reference evidence="10 11" key="1">
    <citation type="submission" date="2018-07" db="EMBL/GenBank/DDBJ databases">
        <title>The role of parmesan cheese in vectoring bovine microbiota.</title>
        <authorList>
            <person name="Lugli G.A."/>
            <person name="Milani C."/>
        </authorList>
    </citation>
    <scope>NUCLEOTIDE SEQUENCE [LARGE SCALE GENOMIC DNA]</scope>
    <source>
        <strain evidence="10 11">BMONG18</strain>
    </source>
</reference>
<evidence type="ECO:0000256" key="1">
    <source>
        <dbReference type="ARBA" id="ARBA00022490"/>
    </source>
</evidence>
<evidence type="ECO:0000256" key="4">
    <source>
        <dbReference type="ARBA" id="ARBA00022679"/>
    </source>
</evidence>
<dbReference type="InterPro" id="IPR029063">
    <property type="entry name" value="SAM-dependent_MTases_sf"/>
</dbReference>
<name>A0A423UGK3_9BIFI</name>
<dbReference type="PROSITE" id="PS01131">
    <property type="entry name" value="RRNA_A_DIMETH"/>
    <property type="match status" value="1"/>
</dbReference>
<protein>
    <recommendedName>
        <fullName evidence="7">Ribosomal RNA small subunit methyltransferase A</fullName>
        <ecNumber evidence="7">2.1.1.182</ecNumber>
    </recommendedName>
    <alternativeName>
        <fullName evidence="7">16S rRNA (adenine(1518)-N(6)/adenine(1519)-N(6))-dimethyltransferase</fullName>
    </alternativeName>
    <alternativeName>
        <fullName evidence="7">16S rRNA dimethyladenosine transferase</fullName>
    </alternativeName>
    <alternativeName>
        <fullName evidence="7">16S rRNA dimethylase</fullName>
    </alternativeName>
    <alternativeName>
        <fullName evidence="7">S-adenosylmethionine-6-N', N'-adenosyl(rRNA) dimethyltransferase</fullName>
    </alternativeName>
</protein>
<dbReference type="InterPro" id="IPR020598">
    <property type="entry name" value="rRNA_Ade_methylase_Trfase_N"/>
</dbReference>
<keyword evidence="6 7" id="KW-0694">RNA-binding</keyword>
<dbReference type="NCBIfam" id="TIGR00755">
    <property type="entry name" value="ksgA"/>
    <property type="match status" value="1"/>
</dbReference>
<dbReference type="InterPro" id="IPR001737">
    <property type="entry name" value="KsgA/Erm"/>
</dbReference>
<dbReference type="Gene3D" id="3.40.50.150">
    <property type="entry name" value="Vaccinia Virus protein VP39"/>
    <property type="match status" value="1"/>
</dbReference>
<dbReference type="FunFam" id="3.40.50.150:FF:000023">
    <property type="entry name" value="Ribosomal RNA small subunit methyltransferase A"/>
    <property type="match status" value="1"/>
</dbReference>
<dbReference type="HAMAP" id="MF_00607">
    <property type="entry name" value="16SrRNA_methyltr_A"/>
    <property type="match status" value="1"/>
</dbReference>
<dbReference type="GO" id="GO:0003723">
    <property type="term" value="F:RNA binding"/>
    <property type="evidence" value="ECO:0007669"/>
    <property type="project" value="UniProtKB-UniRule"/>
</dbReference>
<dbReference type="InterPro" id="IPR023165">
    <property type="entry name" value="rRNA_Ade_diMease-like_C"/>
</dbReference>
<dbReference type="PANTHER" id="PTHR11727">
    <property type="entry name" value="DIMETHYLADENOSINE TRANSFERASE"/>
    <property type="match status" value="1"/>
</dbReference>
<organism evidence="10 11">
    <name type="scientific">Bifidobacterium mongoliense</name>
    <dbReference type="NCBI Taxonomy" id="518643"/>
    <lineage>
        <taxon>Bacteria</taxon>
        <taxon>Bacillati</taxon>
        <taxon>Actinomycetota</taxon>
        <taxon>Actinomycetes</taxon>
        <taxon>Bifidobacteriales</taxon>
        <taxon>Bifidobacteriaceae</taxon>
        <taxon>Bifidobacterium</taxon>
    </lineage>
</organism>
<feature type="binding site" evidence="7 8">
    <location>
        <position position="178"/>
    </location>
    <ligand>
        <name>S-adenosyl-L-methionine</name>
        <dbReference type="ChEBI" id="CHEBI:59789"/>
    </ligand>
</feature>
<keyword evidence="5 7" id="KW-0949">S-adenosyl-L-methionine</keyword>
<accession>A0A423UGK3</accession>
<proteinExistence type="inferred from homology"/>
<dbReference type="GO" id="GO:0005829">
    <property type="term" value="C:cytosol"/>
    <property type="evidence" value="ECO:0007669"/>
    <property type="project" value="TreeGrafter"/>
</dbReference>
<feature type="domain" description="Ribosomal RNA adenine methylase transferase N-terminal" evidence="9">
    <location>
        <begin position="107"/>
        <end position="286"/>
    </location>
</feature>
<dbReference type="Proteomes" id="UP000285266">
    <property type="component" value="Unassembled WGS sequence"/>
</dbReference>
<feature type="binding site" evidence="7 8">
    <location>
        <position position="100"/>
    </location>
    <ligand>
        <name>S-adenosyl-L-methionine</name>
        <dbReference type="ChEBI" id="CHEBI:59789"/>
    </ligand>
</feature>
<keyword evidence="3 7" id="KW-0489">Methyltransferase</keyword>
<sequence length="365" mass="38688">MAALPPPGRIGSASVGTEFLGIAPSGAYLHHAAQITAIHTTPAHIIVNERNPLSQQESGATSSAVDAGNEPVADRLLGAADIRAIAAAAGIRPTKKFGQNFVIDPGTVRRIVREAGIRPNDAVLEVGPGLGSLTLALLEAGAHVHAVEIDPALASRLPDTVERFMPEATHRLTVIRQDALTLSADDVPELAAAPRFTLVANLPYNVATPIVLTLLERFASLDRILVMVQKEVADRLAARPGSKIYGAPSVKLAWYGSAQRVGTIGRHVFWPAPNVDSALVLFNRHHESAADPTITVDTTAPAPERERVFALIDAAFGQRRKTLHAALRHLVSDSAFTAAGIEPTRRGETLTIEEFSRLAAAQALA</sequence>
<dbReference type="SUPFAM" id="SSF53335">
    <property type="entry name" value="S-adenosyl-L-methionine-dependent methyltransferases"/>
    <property type="match status" value="1"/>
</dbReference>